<protein>
    <submittedName>
        <fullName evidence="1">Uncharacterized protein</fullName>
    </submittedName>
</protein>
<proteinExistence type="predicted"/>
<accession>A0ACB8UTY2</accession>
<sequence>MIPLKPVNLFLRALQVAFATIVMGLIGDMLNDYRGHSQSTVNYVMFAVAFALLTLFYLIAANASEKLAIHPVILFIVDVLNLLFLFCAAVALPSKLHAPNCSNDLALQHNTITNKSGSPRKTCREAKAATAFLWFLLFTFLVTTIISAINMTGGWMGMSGRARRRSSKVAPQPMSQV</sequence>
<organism evidence="1">
    <name type="scientific">Ophidiomyces ophidiicola</name>
    <dbReference type="NCBI Taxonomy" id="1387563"/>
    <lineage>
        <taxon>Eukaryota</taxon>
        <taxon>Fungi</taxon>
        <taxon>Dikarya</taxon>
        <taxon>Ascomycota</taxon>
        <taxon>Pezizomycotina</taxon>
        <taxon>Eurotiomycetes</taxon>
        <taxon>Eurotiomycetidae</taxon>
        <taxon>Onygenales</taxon>
        <taxon>Onygenaceae</taxon>
        <taxon>Ophidiomyces</taxon>
    </lineage>
</organism>
<comment type="caution">
    <text evidence="1">The sequence shown here is derived from an EMBL/GenBank/DDBJ whole genome shotgun (WGS) entry which is preliminary data.</text>
</comment>
<evidence type="ECO:0000313" key="1">
    <source>
        <dbReference type="EMBL" id="KAI2384724.1"/>
    </source>
</evidence>
<gene>
    <name evidence="1" type="ORF">LOY88_004469</name>
</gene>
<name>A0ACB8UTY2_9EURO</name>
<dbReference type="EMBL" id="JALBCA010000068">
    <property type="protein sequence ID" value="KAI2384724.1"/>
    <property type="molecule type" value="Genomic_DNA"/>
</dbReference>
<reference evidence="1" key="1">
    <citation type="journal article" date="2022" name="bioRxiv">
        <title>Population genetic analysis of Ophidiomyces ophidiicola, the causative agent of snake fungal disease, indicates recent introductions to the USA.</title>
        <authorList>
            <person name="Ladner J.T."/>
            <person name="Palmer J.M."/>
            <person name="Ettinger C.L."/>
            <person name="Stajich J.E."/>
            <person name="Farrell T.M."/>
            <person name="Glorioso B.M."/>
            <person name="Lawson B."/>
            <person name="Price S.J."/>
            <person name="Stengle A.G."/>
            <person name="Grear D.A."/>
            <person name="Lorch J.M."/>
        </authorList>
    </citation>
    <scope>NUCLEOTIDE SEQUENCE</scope>
    <source>
        <strain evidence="1">NWHC 24266-5</strain>
    </source>
</reference>